<evidence type="ECO:0008006" key="3">
    <source>
        <dbReference type="Google" id="ProtNLM"/>
    </source>
</evidence>
<organism evidence="1 2">
    <name type="scientific">Emticicia aquatica</name>
    <dbReference type="NCBI Taxonomy" id="1681835"/>
    <lineage>
        <taxon>Bacteria</taxon>
        <taxon>Pseudomonadati</taxon>
        <taxon>Bacteroidota</taxon>
        <taxon>Cytophagia</taxon>
        <taxon>Cytophagales</taxon>
        <taxon>Leadbetterellaceae</taxon>
        <taxon>Emticicia</taxon>
    </lineage>
</organism>
<dbReference type="Pfam" id="PF08732">
    <property type="entry name" value="HIM1"/>
    <property type="match status" value="1"/>
</dbReference>
<proteinExistence type="predicted"/>
<keyword evidence="2" id="KW-1185">Reference proteome</keyword>
<dbReference type="Gene3D" id="3.40.50.720">
    <property type="entry name" value="NAD(P)-binding Rossmann-like Domain"/>
    <property type="match status" value="1"/>
</dbReference>
<dbReference type="InterPro" id="IPR036291">
    <property type="entry name" value="NAD(P)-bd_dom_sf"/>
</dbReference>
<accession>A0ABM9ANF6</accession>
<name>A0ABM9ANF6_9BACT</name>
<protein>
    <recommendedName>
        <fullName evidence="3">Oxidoreductase</fullName>
    </recommendedName>
</protein>
<dbReference type="SUPFAM" id="SSF51735">
    <property type="entry name" value="NAD(P)-binding Rossmann-fold domains"/>
    <property type="match status" value="1"/>
</dbReference>
<dbReference type="InterPro" id="IPR014843">
    <property type="entry name" value="Him1/Fmp52"/>
</dbReference>
<dbReference type="Proteomes" id="UP000837932">
    <property type="component" value="Unassembled WGS sequence"/>
</dbReference>
<evidence type="ECO:0000313" key="2">
    <source>
        <dbReference type="Proteomes" id="UP000837932"/>
    </source>
</evidence>
<dbReference type="EMBL" id="CAKLPY010000001">
    <property type="protein sequence ID" value="CAH0995381.1"/>
    <property type="molecule type" value="Genomic_DNA"/>
</dbReference>
<dbReference type="PANTHER" id="PTHR14097">
    <property type="entry name" value="OXIDOREDUCTASE HTATIP2"/>
    <property type="match status" value="1"/>
</dbReference>
<reference evidence="1" key="1">
    <citation type="submission" date="2021-12" db="EMBL/GenBank/DDBJ databases">
        <authorList>
            <person name="Rodrigo-Torres L."/>
            <person name="Arahal R. D."/>
            <person name="Lucena T."/>
        </authorList>
    </citation>
    <scope>NUCLEOTIDE SEQUENCE</scope>
    <source>
        <strain evidence="1">CECT 8858</strain>
    </source>
</reference>
<sequence>MKTALVVGASGLIGNLLTIKLLESNFYEKTKIIVRKPLDITHPKLEQIIVNFDNLEESNIIADDIFCCLGSTMRQAGSKENFYKVDFTYPLNIAKIGLKNGAKQFLIVTAMGADEKSFFYYNRVKGEIEKALSDLRYPTLIIFRPSMLSGERKEKRLGEKIGKVFMEFFDALIPDKYKIIEGSKVAQAMLELAQKGIKNKDIFESGSLQKY</sequence>
<evidence type="ECO:0000313" key="1">
    <source>
        <dbReference type="EMBL" id="CAH0995381.1"/>
    </source>
</evidence>
<dbReference type="RefSeq" id="WP_238805935.1">
    <property type="nucleotide sequence ID" value="NZ_CAKLPY010000001.1"/>
</dbReference>
<dbReference type="PANTHER" id="PTHR14097:SF7">
    <property type="entry name" value="OXIDOREDUCTASE HTATIP2"/>
    <property type="match status" value="1"/>
</dbReference>
<gene>
    <name evidence="1" type="ORF">EMA8858_01502</name>
</gene>
<comment type="caution">
    <text evidence="1">The sequence shown here is derived from an EMBL/GenBank/DDBJ whole genome shotgun (WGS) entry which is preliminary data.</text>
</comment>